<keyword evidence="5" id="KW-1185">Reference proteome</keyword>
<accession>A0ABQ5U0K9</accession>
<protein>
    <submittedName>
        <fullName evidence="4">Sulfotransferase</fullName>
    </submittedName>
</protein>
<dbReference type="PANTHER" id="PTHR11783">
    <property type="entry name" value="SULFOTRANSFERASE SULT"/>
    <property type="match status" value="1"/>
</dbReference>
<evidence type="ECO:0000259" key="3">
    <source>
        <dbReference type="Pfam" id="PF00685"/>
    </source>
</evidence>
<proteinExistence type="inferred from homology"/>
<evidence type="ECO:0000256" key="2">
    <source>
        <dbReference type="ARBA" id="ARBA00022679"/>
    </source>
</evidence>
<sequence>MGGIMWLASYPKSGNTWMRSFLSNLIQNKPDAVNINELSQFAYSDSQKFWYEQAAGGSLDGLSAEQKMALTPKAQRLMTASRPQSVFVKTHNQLATNHGVPFVTAEETVGAIYIVRNPLDVAISYANHSGISIDESIDFMNNPAADTPEDAYKMPQSYGTWSNHVTSWQKFNPRYLHFVRYEDMLLKPGKTFSGVVKFLGIKVPKNQIAKAIKQSSFKVLQNQEQKEGFSERPDSADRFFRSGKAGEWKTVLSPEQVTRIVDAHHDHMEKLGYLP</sequence>
<name>A0ABQ5U0K9_9PROT</name>
<organism evidence="4 5">
    <name type="scientific">Sneathiella chinensis</name>
    <dbReference type="NCBI Taxonomy" id="349750"/>
    <lineage>
        <taxon>Bacteria</taxon>
        <taxon>Pseudomonadati</taxon>
        <taxon>Pseudomonadota</taxon>
        <taxon>Alphaproteobacteria</taxon>
        <taxon>Sneathiellales</taxon>
        <taxon>Sneathiellaceae</taxon>
        <taxon>Sneathiella</taxon>
    </lineage>
</organism>
<evidence type="ECO:0000313" key="5">
    <source>
        <dbReference type="Proteomes" id="UP001161409"/>
    </source>
</evidence>
<dbReference type="Gene3D" id="3.40.50.300">
    <property type="entry name" value="P-loop containing nucleotide triphosphate hydrolases"/>
    <property type="match status" value="1"/>
</dbReference>
<reference evidence="4" key="1">
    <citation type="journal article" date="2014" name="Int. J. Syst. Evol. Microbiol.">
        <title>Complete genome of a new Firmicutes species belonging to the dominant human colonic microbiota ('Ruminococcus bicirculans') reveals two chromosomes and a selective capacity to utilize plant glucans.</title>
        <authorList>
            <consortium name="NISC Comparative Sequencing Program"/>
            <person name="Wegmann U."/>
            <person name="Louis P."/>
            <person name="Goesmann A."/>
            <person name="Henrissat B."/>
            <person name="Duncan S.H."/>
            <person name="Flint H.J."/>
        </authorList>
    </citation>
    <scope>NUCLEOTIDE SEQUENCE</scope>
    <source>
        <strain evidence="4">NBRC 103408</strain>
    </source>
</reference>
<dbReference type="EMBL" id="BSNF01000001">
    <property type="protein sequence ID" value="GLQ04956.1"/>
    <property type="molecule type" value="Genomic_DNA"/>
</dbReference>
<dbReference type="SUPFAM" id="SSF52540">
    <property type="entry name" value="P-loop containing nucleoside triphosphate hydrolases"/>
    <property type="match status" value="1"/>
</dbReference>
<dbReference type="InterPro" id="IPR000863">
    <property type="entry name" value="Sulfotransferase_dom"/>
</dbReference>
<reference evidence="4" key="2">
    <citation type="submission" date="2023-01" db="EMBL/GenBank/DDBJ databases">
        <title>Draft genome sequence of Sneathiella chinensis strain NBRC 103408.</title>
        <authorList>
            <person name="Sun Q."/>
            <person name="Mori K."/>
        </authorList>
    </citation>
    <scope>NUCLEOTIDE SEQUENCE</scope>
    <source>
        <strain evidence="4">NBRC 103408</strain>
    </source>
</reference>
<evidence type="ECO:0000313" key="4">
    <source>
        <dbReference type="EMBL" id="GLQ04956.1"/>
    </source>
</evidence>
<feature type="domain" description="Sulfotransferase" evidence="3">
    <location>
        <begin position="6"/>
        <end position="271"/>
    </location>
</feature>
<gene>
    <name evidence="4" type="ORF">GCM10007924_01770</name>
</gene>
<comment type="caution">
    <text evidence="4">The sequence shown here is derived from an EMBL/GenBank/DDBJ whole genome shotgun (WGS) entry which is preliminary data.</text>
</comment>
<dbReference type="RefSeq" id="WP_284347770.1">
    <property type="nucleotide sequence ID" value="NZ_BSNF01000001.1"/>
</dbReference>
<dbReference type="Pfam" id="PF00685">
    <property type="entry name" value="Sulfotransfer_1"/>
    <property type="match status" value="1"/>
</dbReference>
<evidence type="ECO:0000256" key="1">
    <source>
        <dbReference type="ARBA" id="ARBA00005771"/>
    </source>
</evidence>
<dbReference type="Proteomes" id="UP001161409">
    <property type="component" value="Unassembled WGS sequence"/>
</dbReference>
<comment type="similarity">
    <text evidence="1">Belongs to the sulfotransferase 1 family.</text>
</comment>
<dbReference type="InterPro" id="IPR027417">
    <property type="entry name" value="P-loop_NTPase"/>
</dbReference>
<keyword evidence="2" id="KW-0808">Transferase</keyword>